<evidence type="ECO:0000256" key="8">
    <source>
        <dbReference type="ARBA" id="ARBA00023136"/>
    </source>
</evidence>
<dbReference type="GO" id="GO:0012505">
    <property type="term" value="C:endomembrane system"/>
    <property type="evidence" value="ECO:0007669"/>
    <property type="project" value="UniProtKB-SubCell"/>
</dbReference>
<dbReference type="PRINTS" id="PR01000">
    <property type="entry name" value="SREBPS2PTASE"/>
</dbReference>
<gene>
    <name evidence="13" type="ORF">V9T40_007340</name>
</gene>
<dbReference type="Pfam" id="PF02163">
    <property type="entry name" value="Peptidase_M50"/>
    <property type="match status" value="1"/>
</dbReference>
<dbReference type="EMBL" id="JBBCAQ010000002">
    <property type="protein sequence ID" value="KAK7605482.1"/>
    <property type="molecule type" value="Genomic_DNA"/>
</dbReference>
<dbReference type="InterPro" id="IPR036034">
    <property type="entry name" value="PDZ_sf"/>
</dbReference>
<accession>A0AAN9TV55</accession>
<comment type="catalytic activity">
    <reaction evidence="1">
        <text>Cleaves several transcription factors that are type-2 transmembrane proteins within membrane-spanning domains. Known substrates include sterol regulatory element-binding protein (SREBP) -1, SREBP-2 and forms of the transcriptional activator ATF6. SREBP-2 is cleaved at the site 477-DRSRILL-|-CVLTFLCLSFNPLTSLLQWGGA-505. The residues Asn-Pro, 11 residues distal to the site of cleavage in the membrane-spanning domain, are important for cleavage by S2P endopeptidase. Replacement of either of these residues does not prevent cleavage, but there is no cleavage if both of these residues are replaced.</text>
        <dbReference type="EC" id="3.4.24.85"/>
    </reaction>
</comment>
<feature type="transmembrane region" description="Helical" evidence="11">
    <location>
        <begin position="161"/>
        <end position="179"/>
    </location>
</feature>
<comment type="caution">
    <text evidence="13">The sequence shown here is derived from an EMBL/GenBank/DDBJ whole genome shotgun (WGS) entry which is preliminary data.</text>
</comment>
<evidence type="ECO:0000256" key="7">
    <source>
        <dbReference type="ARBA" id="ARBA00022989"/>
    </source>
</evidence>
<reference evidence="13 14" key="1">
    <citation type="submission" date="2024-03" db="EMBL/GenBank/DDBJ databases">
        <title>Adaptation during the transition from Ophiocordyceps entomopathogen to insect associate is accompanied by gene loss and intensified selection.</title>
        <authorList>
            <person name="Ward C.M."/>
            <person name="Onetto C.A."/>
            <person name="Borneman A.R."/>
        </authorList>
    </citation>
    <scope>NUCLEOTIDE SEQUENCE [LARGE SCALE GENOMIC DNA]</scope>
    <source>
        <strain evidence="13">AWRI1</strain>
        <tissue evidence="13">Single Adult Female</tissue>
    </source>
</reference>
<evidence type="ECO:0000256" key="9">
    <source>
        <dbReference type="ARBA" id="ARBA00032658"/>
    </source>
</evidence>
<dbReference type="GO" id="GO:0004222">
    <property type="term" value="F:metalloendopeptidase activity"/>
    <property type="evidence" value="ECO:0007669"/>
    <property type="project" value="InterPro"/>
</dbReference>
<dbReference type="InterPro" id="IPR008915">
    <property type="entry name" value="Peptidase_M50"/>
</dbReference>
<comment type="subcellular location">
    <subcellularLocation>
        <location evidence="2">Endomembrane system</location>
        <topology evidence="2">Multi-pass membrane protein</topology>
    </subcellularLocation>
</comment>
<dbReference type="InterPro" id="IPR001193">
    <property type="entry name" value="MBTPS2"/>
</dbReference>
<dbReference type="AlphaFoldDB" id="A0AAN9TV55"/>
<keyword evidence="8 11" id="KW-0472">Membrane</keyword>
<evidence type="ECO:0000256" key="11">
    <source>
        <dbReference type="SAM" id="Phobius"/>
    </source>
</evidence>
<evidence type="ECO:0000256" key="1">
    <source>
        <dbReference type="ARBA" id="ARBA00001350"/>
    </source>
</evidence>
<dbReference type="Proteomes" id="UP001367676">
    <property type="component" value="Unassembled WGS sequence"/>
</dbReference>
<feature type="transmembrane region" description="Helical" evidence="11">
    <location>
        <begin position="74"/>
        <end position="95"/>
    </location>
</feature>
<keyword evidence="14" id="KW-1185">Reference proteome</keyword>
<evidence type="ECO:0000313" key="13">
    <source>
        <dbReference type="EMBL" id="KAK7605482.1"/>
    </source>
</evidence>
<feature type="transmembrane region" description="Helical" evidence="11">
    <location>
        <begin position="464"/>
        <end position="487"/>
    </location>
</feature>
<comment type="function">
    <text evidence="10">Zinc metalloprotease that mediates intramembrane proteolysis of proteins such as ATF6, ATF6B, SREBF1/SREBP1 and SREBF2/SREBP2. Catalyzes the second step in the proteolytic activation of the sterol regulatory element-binding proteins (SREBPs) SREBF1/SREBP1 and SREBF2/SREBP2: cleaves SREBPs within the first transmembrane segment, thereby releasing the N-terminal segment with a portion of the transmembrane segment attached. Mature N-terminal SREBP fragments shuttle to the nucleus and activate gene transcription. Also mediates the second step in the proteolytic activation of the cyclic AMP-dependent transcription factor ATF-6 (ATF6 and ATF6B). Involved in intramembrane proteolysis during bone formation. In astrocytes and osteoblasts, upon DNA damage and ER stress, mediates the second step of the regulated intramembrane proteolytic activation of the transcription factor CREB3L1, leading to the inhibition of cell-cycle progression.</text>
</comment>
<sequence>MYQESYGFFFYVFAAHILILLIDYVLKWRAFTGYILCLRNLGIGIRPLVITWYTSIFNRLIQKIGSWRPKFQRTWFLCGTWITLFALPFALYFVIQSTFVLLISVISKGDKSVNTVAPYLEPAVPGVNIPISDTGYYVGTLLICSVFHELGHATAAVREGIHINGVGVFVLCLVPIAFVRMEGLESLSSKKQLRIFCAGIWHNIVLALVAFLIVFLLPWFSYPFYEYGNGIQVISIHKNSPLLEKGGLDVDDIILSINQCNIENQNSWIKCLYQAAKKPVPGYCVSSDFINENDETVAVNHVNNVIECCNDTAAKLCFEYLENIDAPLEVPQYSCLKARKVVEHASSLCYTPDDCIDSHCFRPSLSNGTKLIEIRRRDQNEVLFLGHPLEVLHGVHISEYIKSSFLPTLIPIIINKFCNFIIVFSGAFATLNLVPCFHFDGQHITRALVDIGLTKNIRYKSVRLAISLSITILGSGILVVYTILIFLKYIS</sequence>
<evidence type="ECO:0000256" key="10">
    <source>
        <dbReference type="ARBA" id="ARBA00045828"/>
    </source>
</evidence>
<evidence type="ECO:0000256" key="5">
    <source>
        <dbReference type="ARBA" id="ARBA00014400"/>
    </source>
</evidence>
<protein>
    <recommendedName>
        <fullName evidence="5">Membrane-bound transcription factor site-2 protease</fullName>
        <ecNumber evidence="4">3.4.24.85</ecNumber>
    </recommendedName>
    <alternativeName>
        <fullName evidence="9">Endopeptidase S2P</fullName>
    </alternativeName>
</protein>
<comment type="similarity">
    <text evidence="3">Belongs to the peptidase M50A family.</text>
</comment>
<organism evidence="13 14">
    <name type="scientific">Parthenolecanium corni</name>
    <dbReference type="NCBI Taxonomy" id="536013"/>
    <lineage>
        <taxon>Eukaryota</taxon>
        <taxon>Metazoa</taxon>
        <taxon>Ecdysozoa</taxon>
        <taxon>Arthropoda</taxon>
        <taxon>Hexapoda</taxon>
        <taxon>Insecta</taxon>
        <taxon>Pterygota</taxon>
        <taxon>Neoptera</taxon>
        <taxon>Paraneoptera</taxon>
        <taxon>Hemiptera</taxon>
        <taxon>Sternorrhyncha</taxon>
        <taxon>Coccoidea</taxon>
        <taxon>Coccidae</taxon>
        <taxon>Parthenolecanium</taxon>
    </lineage>
</organism>
<dbReference type="PANTHER" id="PTHR13325">
    <property type="entry name" value="PROTEASE M50 MEMBRANE-BOUND TRANSCRIPTION FACTOR SITE 2 PROTEASE"/>
    <property type="match status" value="1"/>
</dbReference>
<dbReference type="PANTHER" id="PTHR13325:SF3">
    <property type="entry name" value="MEMBRANE-BOUND TRANSCRIPTION FACTOR SITE-2 PROTEASE"/>
    <property type="match status" value="1"/>
</dbReference>
<dbReference type="SUPFAM" id="SSF50156">
    <property type="entry name" value="PDZ domain-like"/>
    <property type="match status" value="1"/>
</dbReference>
<dbReference type="GO" id="GO:0031293">
    <property type="term" value="P:membrane protein intracellular domain proteolysis"/>
    <property type="evidence" value="ECO:0007669"/>
    <property type="project" value="TreeGrafter"/>
</dbReference>
<evidence type="ECO:0000256" key="4">
    <source>
        <dbReference type="ARBA" id="ARBA00012347"/>
    </source>
</evidence>
<dbReference type="GO" id="GO:0005737">
    <property type="term" value="C:cytoplasm"/>
    <property type="evidence" value="ECO:0007669"/>
    <property type="project" value="TreeGrafter"/>
</dbReference>
<keyword evidence="6 11" id="KW-0812">Transmembrane</keyword>
<evidence type="ECO:0000256" key="3">
    <source>
        <dbReference type="ARBA" id="ARBA00009989"/>
    </source>
</evidence>
<feature type="transmembrane region" description="Helical" evidence="11">
    <location>
        <begin position="200"/>
        <end position="220"/>
    </location>
</feature>
<evidence type="ECO:0000256" key="6">
    <source>
        <dbReference type="ARBA" id="ARBA00022692"/>
    </source>
</evidence>
<keyword evidence="7 11" id="KW-1133">Transmembrane helix</keyword>
<proteinExistence type="inferred from homology"/>
<dbReference type="GO" id="GO:1905897">
    <property type="term" value="P:regulation of response to endoplasmic reticulum stress"/>
    <property type="evidence" value="ECO:0007669"/>
    <property type="project" value="TreeGrafter"/>
</dbReference>
<feature type="domain" description="Peptidase M50" evidence="12">
    <location>
        <begin position="139"/>
        <end position="467"/>
    </location>
</feature>
<evidence type="ECO:0000256" key="2">
    <source>
        <dbReference type="ARBA" id="ARBA00004127"/>
    </source>
</evidence>
<feature type="transmembrane region" description="Helical" evidence="11">
    <location>
        <begin position="7"/>
        <end position="26"/>
    </location>
</feature>
<name>A0AAN9TV55_9HEMI</name>
<dbReference type="GO" id="GO:0016020">
    <property type="term" value="C:membrane"/>
    <property type="evidence" value="ECO:0007669"/>
    <property type="project" value="InterPro"/>
</dbReference>
<feature type="transmembrane region" description="Helical" evidence="11">
    <location>
        <begin position="32"/>
        <end position="53"/>
    </location>
</feature>
<evidence type="ECO:0000313" key="14">
    <source>
        <dbReference type="Proteomes" id="UP001367676"/>
    </source>
</evidence>
<evidence type="ECO:0000259" key="12">
    <source>
        <dbReference type="Pfam" id="PF02163"/>
    </source>
</evidence>
<dbReference type="EC" id="3.4.24.85" evidence="4"/>